<dbReference type="GO" id="GO:1904680">
    <property type="term" value="F:peptide transmembrane transporter activity"/>
    <property type="evidence" value="ECO:0007669"/>
    <property type="project" value="TreeGrafter"/>
</dbReference>
<dbReference type="Proteomes" id="UP000603912">
    <property type="component" value="Unassembled WGS sequence"/>
</dbReference>
<proteinExistence type="inferred from homology"/>
<comment type="caution">
    <text evidence="7">The sequence shown here is derived from an EMBL/GenBank/DDBJ whole genome shotgun (WGS) entry which is preliminary data.</text>
</comment>
<protein>
    <submittedName>
        <fullName evidence="7">Peptide ABC transporter substrate-binding protein</fullName>
    </submittedName>
</protein>
<dbReference type="InterPro" id="IPR030678">
    <property type="entry name" value="Peptide/Ni-bd"/>
</dbReference>
<dbReference type="CDD" id="cd08504">
    <property type="entry name" value="PBP2_OppA"/>
    <property type="match status" value="1"/>
</dbReference>
<dbReference type="GO" id="GO:0043190">
    <property type="term" value="C:ATP-binding cassette (ABC) transporter complex"/>
    <property type="evidence" value="ECO:0007669"/>
    <property type="project" value="InterPro"/>
</dbReference>
<dbReference type="PANTHER" id="PTHR30290">
    <property type="entry name" value="PERIPLASMIC BINDING COMPONENT OF ABC TRANSPORTER"/>
    <property type="match status" value="1"/>
</dbReference>
<accession>A0A917MI98</accession>
<dbReference type="GO" id="GO:0030288">
    <property type="term" value="C:outer membrane-bounded periplasmic space"/>
    <property type="evidence" value="ECO:0007669"/>
    <property type="project" value="TreeGrafter"/>
</dbReference>
<evidence type="ECO:0000313" key="7">
    <source>
        <dbReference type="EMBL" id="GGH22566.1"/>
    </source>
</evidence>
<reference evidence="7" key="2">
    <citation type="submission" date="2020-09" db="EMBL/GenBank/DDBJ databases">
        <authorList>
            <person name="Sun Q."/>
            <person name="Zhou Y."/>
        </authorList>
    </citation>
    <scope>NUCLEOTIDE SEQUENCE</scope>
    <source>
        <strain evidence="7">CGMCC 1.12214</strain>
    </source>
</reference>
<dbReference type="AlphaFoldDB" id="A0A917MI98"/>
<name>A0A917MI98_9HYPH</name>
<dbReference type="Gene3D" id="3.10.105.10">
    <property type="entry name" value="Dipeptide-binding Protein, Domain 3"/>
    <property type="match status" value="1"/>
</dbReference>
<evidence type="ECO:0000256" key="5">
    <source>
        <dbReference type="SAM" id="SignalP"/>
    </source>
</evidence>
<dbReference type="InterPro" id="IPR039424">
    <property type="entry name" value="SBP_5"/>
</dbReference>
<feature type="domain" description="Solute-binding protein family 5" evidence="6">
    <location>
        <begin position="68"/>
        <end position="447"/>
    </location>
</feature>
<keyword evidence="3" id="KW-0813">Transport</keyword>
<evidence type="ECO:0000256" key="2">
    <source>
        <dbReference type="ARBA" id="ARBA00005695"/>
    </source>
</evidence>
<evidence type="ECO:0000256" key="1">
    <source>
        <dbReference type="ARBA" id="ARBA00004418"/>
    </source>
</evidence>
<evidence type="ECO:0000256" key="3">
    <source>
        <dbReference type="ARBA" id="ARBA00022448"/>
    </source>
</evidence>
<reference evidence="7" key="1">
    <citation type="journal article" date="2014" name="Int. J. Syst. Evol. Microbiol.">
        <title>Complete genome sequence of Corynebacterium casei LMG S-19264T (=DSM 44701T), isolated from a smear-ripened cheese.</title>
        <authorList>
            <consortium name="US DOE Joint Genome Institute (JGI-PGF)"/>
            <person name="Walter F."/>
            <person name="Albersmeier A."/>
            <person name="Kalinowski J."/>
            <person name="Ruckert C."/>
        </authorList>
    </citation>
    <scope>NUCLEOTIDE SEQUENCE</scope>
    <source>
        <strain evidence="7">CGMCC 1.12214</strain>
    </source>
</reference>
<dbReference type="GO" id="GO:0015833">
    <property type="term" value="P:peptide transport"/>
    <property type="evidence" value="ECO:0007669"/>
    <property type="project" value="TreeGrafter"/>
</dbReference>
<comment type="similarity">
    <text evidence="2">Belongs to the bacterial solute-binding protein 5 family.</text>
</comment>
<organism evidence="7 8">
    <name type="scientific">Alsobacter metallidurans</name>
    <dbReference type="NCBI Taxonomy" id="340221"/>
    <lineage>
        <taxon>Bacteria</taxon>
        <taxon>Pseudomonadati</taxon>
        <taxon>Pseudomonadota</taxon>
        <taxon>Alphaproteobacteria</taxon>
        <taxon>Hyphomicrobiales</taxon>
        <taxon>Alsobacteraceae</taxon>
        <taxon>Alsobacter</taxon>
    </lineage>
</organism>
<dbReference type="EMBL" id="BMES01000002">
    <property type="protein sequence ID" value="GGH22566.1"/>
    <property type="molecule type" value="Genomic_DNA"/>
</dbReference>
<feature type="chain" id="PRO_5036859882" evidence="5">
    <location>
        <begin position="25"/>
        <end position="529"/>
    </location>
</feature>
<sequence>MYHFPIRTVALTVALGLGLSAASAQSVYNRGSQGEPETLDPQKTSTVVESDLLLDLYEGLVTYDAKANVVPGVAESWTVNDDGTAYLFKLRANAKWSNGDPVTAGDFVFSFRRLMNPETGAKYANILYTIKNGEKVNKGQAKVEELGVKAVDDKTLEIALETPAPYFIAQLAHQTGFPVHPASVQKFGKDFVKPENWVSNGAYTLKSFSPNDKIVLAKNPNYREAAATKIDTVNVIGIEDRSAALRRFQAGELDSYNDVPTDQIKFIRDNLKTKFKLAPYLGTYYFVFNTRKAPFNDARVREALSMVIDREFLAEDIWGGTMIPAYSFVPPGIGNYAEPAYASWKDMSPIEREDKAKELLKAAGFGPGGKTMTVEIRYNTSENHKNTSVALANMWKPFNIDVKLVNTDLKTHYALLRDKGDFDVARAGWIADYSDPQNFLFLAESDNKGLNYATYSNAEYDALMKKAASEKDLAARGKILKDAEAIFVRDQPYIPLLYYSSKNLISEKVVGYEPNVLDRHLSRFISIKP</sequence>
<dbReference type="PANTHER" id="PTHR30290:SF10">
    <property type="entry name" value="PERIPLASMIC OLIGOPEPTIDE-BINDING PROTEIN-RELATED"/>
    <property type="match status" value="1"/>
</dbReference>
<gene>
    <name evidence="7" type="ORF">GCM10007036_27650</name>
</gene>
<dbReference type="PIRSF" id="PIRSF002741">
    <property type="entry name" value="MppA"/>
    <property type="match status" value="1"/>
</dbReference>
<evidence type="ECO:0000256" key="4">
    <source>
        <dbReference type="ARBA" id="ARBA00022729"/>
    </source>
</evidence>
<dbReference type="Gene3D" id="3.90.76.10">
    <property type="entry name" value="Dipeptide-binding Protein, Domain 1"/>
    <property type="match status" value="1"/>
</dbReference>
<dbReference type="RefSeq" id="WP_188518334.1">
    <property type="nucleotide sequence ID" value="NZ_BMES01000002.1"/>
</dbReference>
<dbReference type="FunFam" id="3.90.76.10:FF:000001">
    <property type="entry name" value="Oligopeptide ABC transporter substrate-binding protein"/>
    <property type="match status" value="1"/>
</dbReference>
<evidence type="ECO:0000259" key="6">
    <source>
        <dbReference type="Pfam" id="PF00496"/>
    </source>
</evidence>
<comment type="subcellular location">
    <subcellularLocation>
        <location evidence="1">Periplasm</location>
    </subcellularLocation>
</comment>
<dbReference type="SUPFAM" id="SSF53850">
    <property type="entry name" value="Periplasmic binding protein-like II"/>
    <property type="match status" value="1"/>
</dbReference>
<evidence type="ECO:0000313" key="8">
    <source>
        <dbReference type="Proteomes" id="UP000603912"/>
    </source>
</evidence>
<keyword evidence="4 5" id="KW-0732">Signal</keyword>
<feature type="signal peptide" evidence="5">
    <location>
        <begin position="1"/>
        <end position="24"/>
    </location>
</feature>
<keyword evidence="8" id="KW-1185">Reference proteome</keyword>
<dbReference type="InterPro" id="IPR000914">
    <property type="entry name" value="SBP_5_dom"/>
</dbReference>
<dbReference type="Gene3D" id="3.40.190.10">
    <property type="entry name" value="Periplasmic binding protein-like II"/>
    <property type="match status" value="1"/>
</dbReference>
<dbReference type="Pfam" id="PF00496">
    <property type="entry name" value="SBP_bac_5"/>
    <property type="match status" value="1"/>
</dbReference>